<evidence type="ECO:0000256" key="22">
    <source>
        <dbReference type="ARBA" id="ARBA00047574"/>
    </source>
</evidence>
<evidence type="ECO:0000256" key="21">
    <source>
        <dbReference type="ARBA" id="ARBA00047426"/>
    </source>
</evidence>
<evidence type="ECO:0000313" key="35">
    <source>
        <dbReference type="EMBL" id="CAD5208045.1"/>
    </source>
</evidence>
<reference evidence="36" key="2">
    <citation type="submission" date="2020-08" db="EMBL/GenBank/DDBJ databases">
        <authorList>
            <person name="Kikuchi T."/>
        </authorList>
    </citation>
    <scope>NUCLEOTIDE SEQUENCE</scope>
    <source>
        <strain evidence="35">Ka4C1</strain>
    </source>
</reference>
<evidence type="ECO:0000256" key="31">
    <source>
        <dbReference type="ARBA" id="ARBA00049443"/>
    </source>
</evidence>
<evidence type="ECO:0000256" key="19">
    <source>
        <dbReference type="ARBA" id="ARBA00045957"/>
    </source>
</evidence>
<dbReference type="PRINTS" id="PR01125">
    <property type="entry name" value="FMOXYGENASE5"/>
</dbReference>
<evidence type="ECO:0000256" key="23">
    <source>
        <dbReference type="ARBA" id="ARBA00047855"/>
    </source>
</evidence>
<keyword evidence="7 33" id="KW-0285">Flavoprotein</keyword>
<dbReference type="PANTHER" id="PTHR23023">
    <property type="entry name" value="DIMETHYLANILINE MONOOXYGENASE"/>
    <property type="match status" value="1"/>
</dbReference>
<comment type="catalytic activity">
    <reaction evidence="20">
        <text>hypotaurine + NADH + O2 + H(+) = taurine + NAD(+) + H2O</text>
        <dbReference type="Rhea" id="RHEA:74111"/>
        <dbReference type="ChEBI" id="CHEBI:15377"/>
        <dbReference type="ChEBI" id="CHEBI:15378"/>
        <dbReference type="ChEBI" id="CHEBI:15379"/>
        <dbReference type="ChEBI" id="CHEBI:57540"/>
        <dbReference type="ChEBI" id="CHEBI:57853"/>
        <dbReference type="ChEBI" id="CHEBI:57945"/>
        <dbReference type="ChEBI" id="CHEBI:507393"/>
        <dbReference type="EC" id="1.14.13.8"/>
    </reaction>
    <physiologicalReaction direction="left-to-right" evidence="20">
        <dbReference type="Rhea" id="RHEA:74112"/>
    </physiologicalReaction>
</comment>
<proteinExistence type="inferred from homology"/>
<comment type="catalytic activity">
    <reaction evidence="21">
        <text>hexan-3-one + NADPH + O2 + H(+) = propyl propanoate + NADP(+) + H2O</text>
        <dbReference type="Rhea" id="RHEA:54848"/>
        <dbReference type="ChEBI" id="CHEBI:15377"/>
        <dbReference type="ChEBI" id="CHEBI:15378"/>
        <dbReference type="ChEBI" id="CHEBI:15379"/>
        <dbReference type="ChEBI" id="CHEBI:57783"/>
        <dbReference type="ChEBI" id="CHEBI:58349"/>
        <dbReference type="ChEBI" id="CHEBI:89828"/>
        <dbReference type="ChEBI" id="CHEBI:89891"/>
    </reaction>
    <physiologicalReaction direction="left-to-right" evidence="21">
        <dbReference type="Rhea" id="RHEA:54849"/>
    </physiologicalReaction>
</comment>
<evidence type="ECO:0000256" key="34">
    <source>
        <dbReference type="RuleBase" id="RU361177"/>
    </source>
</evidence>
<gene>
    <name evidence="35" type="ORF">BXYJ_LOCUS281</name>
</gene>
<evidence type="ECO:0000313" key="38">
    <source>
        <dbReference type="Proteomes" id="UP000659654"/>
    </source>
</evidence>
<dbReference type="InterPro" id="IPR050346">
    <property type="entry name" value="FMO-like"/>
</dbReference>
<evidence type="ECO:0000256" key="2">
    <source>
        <dbReference type="ARBA" id="ARBA00004389"/>
    </source>
</evidence>
<dbReference type="AlphaFoldDB" id="A0A1I7S161"/>
<dbReference type="GO" id="GO:0034899">
    <property type="term" value="F:trimethylamine monooxygenase activity"/>
    <property type="evidence" value="ECO:0007669"/>
    <property type="project" value="UniProtKB-EC"/>
</dbReference>
<dbReference type="Proteomes" id="UP000095284">
    <property type="component" value="Unplaced"/>
</dbReference>
<dbReference type="PRINTS" id="PR00370">
    <property type="entry name" value="FMOXYGENASE"/>
</dbReference>
<evidence type="ECO:0000256" key="20">
    <source>
        <dbReference type="ARBA" id="ARBA00047338"/>
    </source>
</evidence>
<evidence type="ECO:0000256" key="24">
    <source>
        <dbReference type="ARBA" id="ARBA00047864"/>
    </source>
</evidence>
<evidence type="ECO:0000256" key="1">
    <source>
        <dbReference type="ARBA" id="ARBA00001974"/>
    </source>
</evidence>
<dbReference type="EC" id="1.-.-.-" evidence="34"/>
<evidence type="ECO:0000256" key="16">
    <source>
        <dbReference type="ARBA" id="ARBA00023098"/>
    </source>
</evidence>
<evidence type="ECO:0000256" key="11">
    <source>
        <dbReference type="ARBA" id="ARBA00022848"/>
    </source>
</evidence>
<comment type="cofactor">
    <cofactor evidence="1 33 34">
        <name>FAD</name>
        <dbReference type="ChEBI" id="CHEBI:57692"/>
    </cofactor>
</comment>
<name>A0A1I7S161_BURXY</name>
<evidence type="ECO:0000256" key="18">
    <source>
        <dbReference type="ARBA" id="ARBA00045722"/>
    </source>
</evidence>
<evidence type="ECO:0000313" key="39">
    <source>
        <dbReference type="WBParaSite" id="BXY_0673600.1"/>
    </source>
</evidence>
<dbReference type="InterPro" id="IPR000960">
    <property type="entry name" value="Flavin_mOase"/>
</dbReference>
<comment type="catalytic activity">
    <reaction evidence="29">
        <text>(2E)-geranial + NADPH + O2 + H(+) = (1E)-2,6-dimethylhepta-1,5-dien-1-yl formate + NADP(+) + H2O</text>
        <dbReference type="Rhea" id="RHEA:54860"/>
        <dbReference type="ChEBI" id="CHEBI:15377"/>
        <dbReference type="ChEBI" id="CHEBI:15378"/>
        <dbReference type="ChEBI" id="CHEBI:15379"/>
        <dbReference type="ChEBI" id="CHEBI:16980"/>
        <dbReference type="ChEBI" id="CHEBI:57783"/>
        <dbReference type="ChEBI" id="CHEBI:58349"/>
        <dbReference type="ChEBI" id="CHEBI:138375"/>
    </reaction>
    <physiologicalReaction direction="left-to-right" evidence="29">
        <dbReference type="Rhea" id="RHEA:54861"/>
    </physiologicalReaction>
</comment>
<evidence type="ECO:0000313" key="36">
    <source>
        <dbReference type="EMBL" id="CAG9080022.1"/>
    </source>
</evidence>
<dbReference type="SUPFAM" id="SSF51905">
    <property type="entry name" value="FAD/NAD(P)-binding domain"/>
    <property type="match status" value="2"/>
</dbReference>
<evidence type="ECO:0000256" key="32">
    <source>
        <dbReference type="ARBA" id="ARBA00049475"/>
    </source>
</evidence>
<dbReference type="SMR" id="A0A1I7S161"/>
<dbReference type="EMBL" id="CAJFDI010000001">
    <property type="protein sequence ID" value="CAD5208045.1"/>
    <property type="molecule type" value="Genomic_DNA"/>
</dbReference>
<evidence type="ECO:0000256" key="15">
    <source>
        <dbReference type="ARBA" id="ARBA00023033"/>
    </source>
</evidence>
<comment type="subcellular location">
    <subcellularLocation>
        <location evidence="2">Endoplasmic reticulum membrane</location>
        <topology evidence="2">Single-pass membrane protein</topology>
    </subcellularLocation>
    <subcellularLocation>
        <location evidence="3">Microsome membrane</location>
    </subcellularLocation>
</comment>
<evidence type="ECO:0000256" key="12">
    <source>
        <dbReference type="ARBA" id="ARBA00022857"/>
    </source>
</evidence>
<evidence type="ECO:0000256" key="8">
    <source>
        <dbReference type="ARBA" id="ARBA00022692"/>
    </source>
</evidence>
<keyword evidence="9 33" id="KW-0256">Endoplasmic reticulum</keyword>
<dbReference type="eggNOG" id="KOG1399">
    <property type="taxonomic scope" value="Eukaryota"/>
</dbReference>
<comment type="catalytic activity">
    <reaction evidence="27">
        <text>trimethylamine + NADPH + O2 = trimethylamine N-oxide + NADP(+) + H2O</text>
        <dbReference type="Rhea" id="RHEA:31979"/>
        <dbReference type="ChEBI" id="CHEBI:15377"/>
        <dbReference type="ChEBI" id="CHEBI:15379"/>
        <dbReference type="ChEBI" id="CHEBI:15724"/>
        <dbReference type="ChEBI" id="CHEBI:57783"/>
        <dbReference type="ChEBI" id="CHEBI:58349"/>
        <dbReference type="ChEBI" id="CHEBI:58389"/>
        <dbReference type="EC" id="1.14.13.148"/>
    </reaction>
    <physiologicalReaction direction="left-to-right" evidence="27">
        <dbReference type="Rhea" id="RHEA:31980"/>
    </physiologicalReaction>
</comment>
<dbReference type="Proteomes" id="UP000582659">
    <property type="component" value="Unassembled WGS sequence"/>
</dbReference>
<reference evidence="39" key="1">
    <citation type="submission" date="2016-11" db="UniProtKB">
        <authorList>
            <consortium name="WormBaseParasite"/>
        </authorList>
    </citation>
    <scope>IDENTIFICATION</scope>
</reference>
<dbReference type="WBParaSite" id="BXY_0673600.1">
    <property type="protein sequence ID" value="BXY_0673600.1"/>
    <property type="gene ID" value="BXY_0673600"/>
</dbReference>
<comment type="catalytic activity">
    <reaction evidence="24">
        <text>NADPH + O2 + H(+) = H2O2 + NADP(+)</text>
        <dbReference type="Rhea" id="RHEA:11260"/>
        <dbReference type="ChEBI" id="CHEBI:15378"/>
        <dbReference type="ChEBI" id="CHEBI:15379"/>
        <dbReference type="ChEBI" id="CHEBI:16240"/>
        <dbReference type="ChEBI" id="CHEBI:57783"/>
        <dbReference type="ChEBI" id="CHEBI:58349"/>
        <dbReference type="EC" id="1.6.3.1"/>
    </reaction>
    <physiologicalReaction direction="left-to-right" evidence="24">
        <dbReference type="Rhea" id="RHEA:11261"/>
    </physiologicalReaction>
</comment>
<keyword evidence="14 33" id="KW-0560">Oxidoreductase</keyword>
<sequence length="557" mass="63606">MKTNKTVCVIGAGVSGLPAAKWATEYGVEPTVFEAQSRLGGLWNYKEEETEFSTVMKQTVINTSKELSAYSDFVPDAEDANFMHHSKLWKYLDRYAEAFDIKKYIRYNHRVTNVERARDYDTSGRWVVSYIDDNGIDHQQTFDFVLVCTGHHATPNMPQPWPGQEKWRGRMIHSHSYKKPVGYDDKNVLVVGIGNSAIDVACELSRVAKQVTISTRRGAWVVGKHIEKGYPMDMFLNTRLNAIIKYFSMDYFNKLCEEKFTKFFDQDEYGIRPKHKLIAQHPTISDEIHNKIGSGTVVLKGDIRRFTENGVIFEDGSFTEIDEVVCCTGFLFDFPYLDSGRLIPVVDNKVELYKKMFPVNSADKNTLACVGLFQPLGSIMAPAEMNARLFFEQALGNIKLPSKEAMIKDIKAANEKMFKRYTNVPRHTIQVDYVEYMDEMANMIGCKPPMTKLFFTDYTLWKTLMFGPDVPYAYRLVGPHPWPKAREAILDVETRRVKAIRKRETPGNPFVRCEELKKDSINPAWITGGVLVLAAIGAKLYQNGAFEHVEGVVKQYI</sequence>
<evidence type="ECO:0000256" key="33">
    <source>
        <dbReference type="PIRNR" id="PIRNR000332"/>
    </source>
</evidence>
<dbReference type="GO" id="GO:0006629">
    <property type="term" value="P:lipid metabolic process"/>
    <property type="evidence" value="ECO:0007669"/>
    <property type="project" value="UniProtKB-KW"/>
</dbReference>
<evidence type="ECO:0000256" key="30">
    <source>
        <dbReference type="ARBA" id="ARBA00048990"/>
    </source>
</evidence>
<comment type="catalytic activity">
    <reaction evidence="31">
        <text>N,N-dimethylaniline + NADPH + O2 + H(+) = N,N-dimethylaniline N-oxide + NADP(+) + H2O</text>
        <dbReference type="Rhea" id="RHEA:24468"/>
        <dbReference type="ChEBI" id="CHEBI:15377"/>
        <dbReference type="ChEBI" id="CHEBI:15378"/>
        <dbReference type="ChEBI" id="CHEBI:15379"/>
        <dbReference type="ChEBI" id="CHEBI:16269"/>
        <dbReference type="ChEBI" id="CHEBI:17735"/>
        <dbReference type="ChEBI" id="CHEBI:57783"/>
        <dbReference type="ChEBI" id="CHEBI:58349"/>
        <dbReference type="EC" id="1.14.13.8"/>
    </reaction>
    <physiologicalReaction direction="left-to-right" evidence="31">
        <dbReference type="Rhea" id="RHEA:24469"/>
    </physiologicalReaction>
</comment>
<comment type="function">
    <text evidence="19">Broad spectrum monooxygenase that catalyzes the oxygenation of a wide variety of nitrogen- and sulfur-containing compounds including xenobiotics. Catalyzes the S-oxygenation of hypotaurine to produce taurine, an organic osmolyte involved in cell volume regulation as well as a variety of cytoprotective and developmental processes. In vitro, catalyzes the N-oxygenation of trimethylamine (TMA) to produce trimethylamine N-oxide (TMAO) and could therefore participate to the detoxification of this compound that is generated by the action of gut microbiota from dietary precursors such as choline, choline containing compounds, betaine or L-carnitine.</text>
</comment>
<keyword evidence="8" id="KW-0812">Transmembrane</keyword>
<dbReference type="Proteomes" id="UP000659654">
    <property type="component" value="Unassembled WGS sequence"/>
</dbReference>
<evidence type="ECO:0000256" key="28">
    <source>
        <dbReference type="ARBA" id="ARBA00048459"/>
    </source>
</evidence>
<evidence type="ECO:0000256" key="13">
    <source>
        <dbReference type="ARBA" id="ARBA00022989"/>
    </source>
</evidence>
<evidence type="ECO:0000256" key="14">
    <source>
        <dbReference type="ARBA" id="ARBA00023002"/>
    </source>
</evidence>
<accession>A0A1I7S161</accession>
<evidence type="ECO:0000256" key="26">
    <source>
        <dbReference type="ARBA" id="ARBA00048041"/>
    </source>
</evidence>
<evidence type="ECO:0000256" key="27">
    <source>
        <dbReference type="ARBA" id="ARBA00048088"/>
    </source>
</evidence>
<evidence type="ECO:0000256" key="4">
    <source>
        <dbReference type="ARBA" id="ARBA00009183"/>
    </source>
</evidence>
<dbReference type="Gene3D" id="3.50.50.60">
    <property type="entry name" value="FAD/NAD(P)-binding domain"/>
    <property type="match status" value="1"/>
</dbReference>
<evidence type="ECO:0000256" key="3">
    <source>
        <dbReference type="ARBA" id="ARBA00004524"/>
    </source>
</evidence>
<dbReference type="InterPro" id="IPR020946">
    <property type="entry name" value="Flavin_mOase-like"/>
</dbReference>
<dbReference type="Pfam" id="PF00743">
    <property type="entry name" value="FMO-like"/>
    <property type="match status" value="1"/>
</dbReference>
<comment type="catalytic activity">
    <reaction evidence="32">
        <text>octan-3-one + NADPH + O2 + H(+) = pentyl propanoate + NADP(+) + H2O</text>
        <dbReference type="Rhea" id="RHEA:54840"/>
        <dbReference type="ChEBI" id="CHEBI:15377"/>
        <dbReference type="ChEBI" id="CHEBI:15378"/>
        <dbReference type="ChEBI" id="CHEBI:15379"/>
        <dbReference type="ChEBI" id="CHEBI:57783"/>
        <dbReference type="ChEBI" id="CHEBI:58349"/>
        <dbReference type="ChEBI" id="CHEBI:80946"/>
        <dbReference type="ChEBI" id="CHEBI:87373"/>
    </reaction>
    <physiologicalReaction direction="left-to-right" evidence="32">
        <dbReference type="Rhea" id="RHEA:54841"/>
    </physiologicalReaction>
</comment>
<comment type="catalytic activity">
    <reaction evidence="30">
        <text>heptan-4-one + NADPH + O2 + H(+) = propyl butanoate + NADP(+) + H2O</text>
        <dbReference type="Rhea" id="RHEA:54852"/>
        <dbReference type="ChEBI" id="CHEBI:15377"/>
        <dbReference type="ChEBI" id="CHEBI:15378"/>
        <dbReference type="ChEBI" id="CHEBI:15379"/>
        <dbReference type="ChEBI" id="CHEBI:57783"/>
        <dbReference type="ChEBI" id="CHEBI:58349"/>
        <dbReference type="ChEBI" id="CHEBI:89484"/>
        <dbReference type="ChEBI" id="CHEBI:89719"/>
    </reaction>
    <physiologicalReaction direction="left-to-right" evidence="30">
        <dbReference type="Rhea" id="RHEA:54853"/>
    </physiologicalReaction>
</comment>
<evidence type="ECO:0000256" key="5">
    <source>
        <dbReference type="ARBA" id="ARBA00022481"/>
    </source>
</evidence>
<dbReference type="InterPro" id="IPR036188">
    <property type="entry name" value="FAD/NAD-bd_sf"/>
</dbReference>
<evidence type="ECO:0000256" key="6">
    <source>
        <dbReference type="ARBA" id="ARBA00022553"/>
    </source>
</evidence>
<comment type="catalytic activity">
    <reaction evidence="22">
        <text>heptan-2-one + NADPH + O2 + H(+) = pentyl acetate + NADP(+) + H2O</text>
        <dbReference type="Rhea" id="RHEA:54836"/>
        <dbReference type="ChEBI" id="CHEBI:5672"/>
        <dbReference type="ChEBI" id="CHEBI:15377"/>
        <dbReference type="ChEBI" id="CHEBI:15378"/>
        <dbReference type="ChEBI" id="CHEBI:15379"/>
        <dbReference type="ChEBI" id="CHEBI:57783"/>
        <dbReference type="ChEBI" id="CHEBI:58349"/>
        <dbReference type="ChEBI" id="CHEBI:87362"/>
    </reaction>
    <physiologicalReaction direction="left-to-right" evidence="22">
        <dbReference type="Rhea" id="RHEA:54837"/>
    </physiologicalReaction>
</comment>
<evidence type="ECO:0000256" key="29">
    <source>
        <dbReference type="ARBA" id="ARBA00048989"/>
    </source>
</evidence>
<comment type="function">
    <text evidence="18">Acts as a Baeyer-Villiger monooxygenase on a broad range of substrates. Catalyzes the insertion of an oxygen atom into a carbon-carbon bond adjacent to a carbonyl, which converts ketones to esters. Active on diverse carbonyl compounds, whereas soft nucleophiles are mostly non- or poorly reactive. In contrast with other forms of FMO it is non- or poorly active on 'classical' substrates such as drugs, pesticides, and dietary components containing soft nucleophilic heteroatoms. Able to oxidize drug molecules bearing a carbonyl group on an aliphatic chain, such as nabumetone and pentoxifylline. Also, in the absence of substrates, shows slow but yet significant NADPH oxidase activity. Acts as a positive modulator of cholesterol biosynthesis as well as glucose homeostasis, promoting metabolic aging via pleiotropic effects.</text>
</comment>
<keyword evidence="5" id="KW-0488">Methylation</keyword>
<keyword evidence="11" id="KW-0492">Microsome</keyword>
<keyword evidence="38" id="KW-1185">Reference proteome</keyword>
<evidence type="ECO:0000256" key="17">
    <source>
        <dbReference type="ARBA" id="ARBA00023136"/>
    </source>
</evidence>
<dbReference type="GO" id="GO:0016174">
    <property type="term" value="F:NAD(P)H oxidase H2O2-forming activity"/>
    <property type="evidence" value="ECO:0007669"/>
    <property type="project" value="UniProtKB-EC"/>
</dbReference>
<dbReference type="GO" id="GO:0050661">
    <property type="term" value="F:NADP binding"/>
    <property type="evidence" value="ECO:0007669"/>
    <property type="project" value="InterPro"/>
</dbReference>
<keyword evidence="15 33" id="KW-0503">Monooxygenase</keyword>
<dbReference type="InterPro" id="IPR002257">
    <property type="entry name" value="Flavin_mOase_5"/>
</dbReference>
<comment type="catalytic activity">
    <reaction evidence="28">
        <text>octan-3-one + NADPH + O2 + H(+) = ethyl hexanoate + NADP(+) + H2O</text>
        <dbReference type="Rhea" id="RHEA:54856"/>
        <dbReference type="ChEBI" id="CHEBI:15377"/>
        <dbReference type="ChEBI" id="CHEBI:15378"/>
        <dbReference type="ChEBI" id="CHEBI:15379"/>
        <dbReference type="ChEBI" id="CHEBI:57783"/>
        <dbReference type="ChEBI" id="CHEBI:58349"/>
        <dbReference type="ChEBI" id="CHEBI:80946"/>
        <dbReference type="ChEBI" id="CHEBI:86055"/>
    </reaction>
    <physiologicalReaction direction="left-to-right" evidence="28">
        <dbReference type="Rhea" id="RHEA:54857"/>
    </physiologicalReaction>
</comment>
<evidence type="ECO:0000256" key="7">
    <source>
        <dbReference type="ARBA" id="ARBA00022630"/>
    </source>
</evidence>
<comment type="catalytic activity">
    <reaction evidence="25">
        <text>hexan-3-one + NADPH + O2 + H(+) = ethyl butanoate + NADP(+) + H2O</text>
        <dbReference type="Rhea" id="RHEA:54844"/>
        <dbReference type="ChEBI" id="CHEBI:15377"/>
        <dbReference type="ChEBI" id="CHEBI:15378"/>
        <dbReference type="ChEBI" id="CHEBI:15379"/>
        <dbReference type="ChEBI" id="CHEBI:57783"/>
        <dbReference type="ChEBI" id="CHEBI:58349"/>
        <dbReference type="ChEBI" id="CHEBI:88764"/>
        <dbReference type="ChEBI" id="CHEBI:89891"/>
    </reaction>
    <physiologicalReaction direction="left-to-right" evidence="25">
        <dbReference type="Rhea" id="RHEA:54845"/>
    </physiologicalReaction>
</comment>
<dbReference type="GO" id="GO:0050660">
    <property type="term" value="F:flavin adenine dinucleotide binding"/>
    <property type="evidence" value="ECO:0007669"/>
    <property type="project" value="InterPro"/>
</dbReference>
<protein>
    <recommendedName>
        <fullName evidence="34">Flavin-containing monooxygenase</fullName>
        <ecNumber evidence="34">1.-.-.-</ecNumber>
    </recommendedName>
</protein>
<organism evidence="37 39">
    <name type="scientific">Bursaphelenchus xylophilus</name>
    <name type="common">Pinewood nematode worm</name>
    <name type="synonym">Aphelenchoides xylophilus</name>
    <dbReference type="NCBI Taxonomy" id="6326"/>
    <lineage>
        <taxon>Eukaryota</taxon>
        <taxon>Metazoa</taxon>
        <taxon>Ecdysozoa</taxon>
        <taxon>Nematoda</taxon>
        <taxon>Chromadorea</taxon>
        <taxon>Rhabditida</taxon>
        <taxon>Tylenchina</taxon>
        <taxon>Tylenchomorpha</taxon>
        <taxon>Aphelenchoidea</taxon>
        <taxon>Aphelenchoididae</taxon>
        <taxon>Bursaphelenchus</taxon>
    </lineage>
</organism>
<keyword evidence="16" id="KW-0443">Lipid metabolism</keyword>
<comment type="catalytic activity">
    <reaction evidence="23">
        <text>sulcatone + NADPH + O2 + H(+) = 4-methylpent-3-en-1-yl acetate + NADP(+) + H2O</text>
        <dbReference type="Rhea" id="RHEA:54864"/>
        <dbReference type="ChEBI" id="CHEBI:15377"/>
        <dbReference type="ChEBI" id="CHEBI:15378"/>
        <dbReference type="ChEBI" id="CHEBI:15379"/>
        <dbReference type="ChEBI" id="CHEBI:16310"/>
        <dbReference type="ChEBI" id="CHEBI:57783"/>
        <dbReference type="ChEBI" id="CHEBI:58349"/>
        <dbReference type="ChEBI" id="CHEBI:138373"/>
    </reaction>
    <physiologicalReaction direction="left-to-right" evidence="23">
        <dbReference type="Rhea" id="RHEA:54865"/>
    </physiologicalReaction>
</comment>
<keyword evidence="10 33" id="KW-0274">FAD</keyword>
<dbReference type="PIRSF" id="PIRSF000332">
    <property type="entry name" value="FMO"/>
    <property type="match status" value="1"/>
</dbReference>
<dbReference type="GO" id="GO:0005789">
    <property type="term" value="C:endoplasmic reticulum membrane"/>
    <property type="evidence" value="ECO:0007669"/>
    <property type="project" value="UniProtKB-SubCell"/>
</dbReference>
<keyword evidence="13" id="KW-1133">Transmembrane helix</keyword>
<dbReference type="OrthoDB" id="66881at2759"/>
<comment type="similarity">
    <text evidence="4 33 34">Belongs to the FMO family.</text>
</comment>
<keyword evidence="17 33" id="KW-0472">Membrane</keyword>
<evidence type="ECO:0000256" key="10">
    <source>
        <dbReference type="ARBA" id="ARBA00022827"/>
    </source>
</evidence>
<dbReference type="GO" id="GO:0004499">
    <property type="term" value="F:N,N-dimethylaniline monooxygenase activity"/>
    <property type="evidence" value="ECO:0007669"/>
    <property type="project" value="UniProtKB-UniRule"/>
</dbReference>
<evidence type="ECO:0000256" key="25">
    <source>
        <dbReference type="ARBA" id="ARBA00047977"/>
    </source>
</evidence>
<dbReference type="EMBL" id="CAJFCV020000001">
    <property type="protein sequence ID" value="CAG9080022.1"/>
    <property type="molecule type" value="Genomic_DNA"/>
</dbReference>
<evidence type="ECO:0000256" key="9">
    <source>
        <dbReference type="ARBA" id="ARBA00022824"/>
    </source>
</evidence>
<keyword evidence="12 33" id="KW-0521">NADP</keyword>
<dbReference type="FunFam" id="3.50.50.60:FF:000159">
    <property type="entry name" value="Dimethylaniline monooxygenase [N-oxide-forming]"/>
    <property type="match status" value="1"/>
</dbReference>
<keyword evidence="6" id="KW-0597">Phosphoprotein</keyword>
<evidence type="ECO:0000313" key="37">
    <source>
        <dbReference type="Proteomes" id="UP000095284"/>
    </source>
</evidence>
<comment type="catalytic activity">
    <reaction evidence="26">
        <text>hypotaurine + NADPH + O2 + H(+) = taurine + NADP(+) + H2O</text>
        <dbReference type="Rhea" id="RHEA:69819"/>
        <dbReference type="ChEBI" id="CHEBI:15377"/>
        <dbReference type="ChEBI" id="CHEBI:15378"/>
        <dbReference type="ChEBI" id="CHEBI:15379"/>
        <dbReference type="ChEBI" id="CHEBI:57783"/>
        <dbReference type="ChEBI" id="CHEBI:57853"/>
        <dbReference type="ChEBI" id="CHEBI:58349"/>
        <dbReference type="ChEBI" id="CHEBI:507393"/>
        <dbReference type="EC" id="1.14.13.8"/>
    </reaction>
    <physiologicalReaction direction="left-to-right" evidence="26">
        <dbReference type="Rhea" id="RHEA:69820"/>
    </physiologicalReaction>
</comment>